<feature type="region of interest" description="Disordered" evidence="6">
    <location>
        <begin position="550"/>
        <end position="576"/>
    </location>
</feature>
<reference evidence="7 10" key="2">
    <citation type="submission" date="2020-07" db="EMBL/GenBank/DDBJ databases">
        <title>Sequencing the genomes of 1000 actinobacteria strains.</title>
        <authorList>
            <person name="Klenk H.-P."/>
        </authorList>
    </citation>
    <scope>NUCLEOTIDE SEQUENCE [LARGE SCALE GENOMIC DNA]</scope>
    <source>
        <strain evidence="7 10">DSM 45117</strain>
    </source>
</reference>
<dbReference type="STRING" id="504797.SAMN05421678_10136"/>
<keyword evidence="4" id="KW-0564">Palmitate</keyword>
<dbReference type="PANTHER" id="PTHR43649:SF33">
    <property type="entry name" value="POLYGALACTURONAN_RHAMNOGALACTURONAN-BINDING PROTEIN YTCQ"/>
    <property type="match status" value="1"/>
</dbReference>
<feature type="compositionally biased region" description="Basic and acidic residues" evidence="6">
    <location>
        <begin position="557"/>
        <end position="576"/>
    </location>
</feature>
<dbReference type="AlphaFoldDB" id="A0A1I2K610"/>
<evidence type="ECO:0000256" key="1">
    <source>
        <dbReference type="ARBA" id="ARBA00022475"/>
    </source>
</evidence>
<dbReference type="PROSITE" id="PS51257">
    <property type="entry name" value="PROKAR_LIPOPROTEIN"/>
    <property type="match status" value="1"/>
</dbReference>
<evidence type="ECO:0000313" key="8">
    <source>
        <dbReference type="EMBL" id="SFF61873.1"/>
    </source>
</evidence>
<gene>
    <name evidence="7" type="ORF">FHR37_004802</name>
    <name evidence="8" type="ORF">SAMN05421678_10136</name>
</gene>
<evidence type="ECO:0000313" key="7">
    <source>
        <dbReference type="EMBL" id="NYH85951.1"/>
    </source>
</evidence>
<evidence type="ECO:0000256" key="4">
    <source>
        <dbReference type="ARBA" id="ARBA00023139"/>
    </source>
</evidence>
<accession>A0A1I2K610</accession>
<dbReference type="EMBL" id="FOOI01000001">
    <property type="protein sequence ID" value="SFF61873.1"/>
    <property type="molecule type" value="Genomic_DNA"/>
</dbReference>
<dbReference type="EMBL" id="JACBZA010000001">
    <property type="protein sequence ID" value="NYH85951.1"/>
    <property type="molecule type" value="Genomic_DNA"/>
</dbReference>
<keyword evidence="2" id="KW-0732">Signal</keyword>
<evidence type="ECO:0000313" key="10">
    <source>
        <dbReference type="Proteomes" id="UP000533017"/>
    </source>
</evidence>
<sequence>MTSELDRALRRRDLLLLGAGALGGAVLSGCSSGGGTGTGTSGSGGSGGSGGADNGEPLPVTVARKEIPGAHLSADPAIPPAFEKLPRPGYRSVPKTPGSGGDVTSFTITWGAPPTPLEQNVWHQAVNKALGVNLKSTVVPAQSYGEKLVTTIASGNLPDIVTNEPSYRGRAARKFLPQGVFYDLREFLGGDKVKKYANLALVPEYAWKNSRISGAVYGVPCYRPQAIGGTVTYRQDWAEKGGMPDKPRNLDELFAWLKAMKTGGGPNTYPIATIDVAFSFCGLQVYRAPVNWRLHKDGSLTKDLETEEYEHALAFASKLWKAGLIHPNVLTLTPNPAQYHGYWTAGRIAILNINGPEQYYGVNGARREIAGRDPKAKTDVLVPPGHDGGLGIVPADLGYYGMLSIPTSVKDKGRVEELLRVIDYLAAPLGSREWFLTHMGVEGHQWKYDANGVPVASTDPKMGAESFLSLMAIPGIGYYFPNAPGDALKAQQLVEEMSKAFAQDPTAGIDSATYFTKGDALTALVQDYTNGIITGRRPISTLKEMRKRWRSGGGDQIRSELEKGLAAEKAARKGNS</sequence>
<evidence type="ECO:0000256" key="5">
    <source>
        <dbReference type="ARBA" id="ARBA00023288"/>
    </source>
</evidence>
<dbReference type="Proteomes" id="UP000199052">
    <property type="component" value="Unassembled WGS sequence"/>
</dbReference>
<reference evidence="8 9" key="1">
    <citation type="submission" date="2016-10" db="EMBL/GenBank/DDBJ databases">
        <authorList>
            <person name="de Groot N.N."/>
        </authorList>
    </citation>
    <scope>NUCLEOTIDE SEQUENCE [LARGE SCALE GENOMIC DNA]</scope>
    <source>
        <strain evidence="8 9">CPCC 202808</strain>
    </source>
</reference>
<name>A0A1I2K610_9ACTN</name>
<keyword evidence="5" id="KW-0449">Lipoprotein</keyword>
<keyword evidence="3" id="KW-0472">Membrane</keyword>
<feature type="compositionally biased region" description="Gly residues" evidence="6">
    <location>
        <begin position="32"/>
        <end position="53"/>
    </location>
</feature>
<feature type="region of interest" description="Disordered" evidence="6">
    <location>
        <begin position="32"/>
        <end position="59"/>
    </location>
</feature>
<keyword evidence="1" id="KW-1003">Cell membrane</keyword>
<dbReference type="Proteomes" id="UP000533017">
    <property type="component" value="Unassembled WGS sequence"/>
</dbReference>
<evidence type="ECO:0000256" key="6">
    <source>
        <dbReference type="SAM" id="MobiDB-lite"/>
    </source>
</evidence>
<proteinExistence type="predicted"/>
<dbReference type="SUPFAM" id="SSF53850">
    <property type="entry name" value="Periplasmic binding protein-like II"/>
    <property type="match status" value="1"/>
</dbReference>
<dbReference type="RefSeq" id="WP_092879564.1">
    <property type="nucleotide sequence ID" value="NZ_FOOI01000001.1"/>
</dbReference>
<keyword evidence="10" id="KW-1185">Reference proteome</keyword>
<evidence type="ECO:0000313" key="9">
    <source>
        <dbReference type="Proteomes" id="UP000199052"/>
    </source>
</evidence>
<dbReference type="PANTHER" id="PTHR43649">
    <property type="entry name" value="ARABINOSE-BINDING PROTEIN-RELATED"/>
    <property type="match status" value="1"/>
</dbReference>
<dbReference type="InterPro" id="IPR006059">
    <property type="entry name" value="SBP"/>
</dbReference>
<dbReference type="Gene3D" id="3.40.190.10">
    <property type="entry name" value="Periplasmic binding protein-like II"/>
    <property type="match status" value="2"/>
</dbReference>
<protein>
    <submittedName>
        <fullName evidence="7 8">Aldouronate transport system substrate-binding protein</fullName>
    </submittedName>
</protein>
<dbReference type="OrthoDB" id="5166384at2"/>
<dbReference type="Pfam" id="PF13416">
    <property type="entry name" value="SBP_bac_8"/>
    <property type="match status" value="1"/>
</dbReference>
<dbReference type="InterPro" id="IPR050490">
    <property type="entry name" value="Bact_solute-bd_prot1"/>
</dbReference>
<evidence type="ECO:0000256" key="2">
    <source>
        <dbReference type="ARBA" id="ARBA00022729"/>
    </source>
</evidence>
<evidence type="ECO:0000256" key="3">
    <source>
        <dbReference type="ARBA" id="ARBA00023136"/>
    </source>
</evidence>
<organism evidence="8 9">
    <name type="scientific">Actinopolymorpha cephalotaxi</name>
    <dbReference type="NCBI Taxonomy" id="504797"/>
    <lineage>
        <taxon>Bacteria</taxon>
        <taxon>Bacillati</taxon>
        <taxon>Actinomycetota</taxon>
        <taxon>Actinomycetes</taxon>
        <taxon>Propionibacteriales</taxon>
        <taxon>Actinopolymorphaceae</taxon>
        <taxon>Actinopolymorpha</taxon>
    </lineage>
</organism>